<dbReference type="AlphaFoldDB" id="A0A514CNB1"/>
<dbReference type="Proteomes" id="UP000316614">
    <property type="component" value="Chromosome"/>
</dbReference>
<dbReference type="RefSeq" id="WP_141616505.1">
    <property type="nucleotide sequence ID" value="NZ_CP041253.1"/>
</dbReference>
<dbReference type="OrthoDB" id="1163789at2"/>
<name>A0A514CNB1_9BACT</name>
<dbReference type="KEGG" id="echi:FKX85_20555"/>
<protein>
    <submittedName>
        <fullName evidence="1">Uncharacterized protein</fullName>
    </submittedName>
</protein>
<proteinExistence type="predicted"/>
<gene>
    <name evidence="1" type="ORF">FKX85_20555</name>
</gene>
<reference evidence="1 2" key="1">
    <citation type="submission" date="2019-06" db="EMBL/GenBank/DDBJ databases">
        <title>Echinicola alkalisoli sp. nov. isolated from saline soil.</title>
        <authorList>
            <person name="Sun J.-Q."/>
            <person name="Xu L."/>
        </authorList>
    </citation>
    <scope>NUCLEOTIDE SEQUENCE [LARGE SCALE GENOMIC DNA]</scope>
    <source>
        <strain evidence="1 2">LN3S3</strain>
    </source>
</reference>
<keyword evidence="2" id="KW-1185">Reference proteome</keyword>
<accession>A0A514CNB1</accession>
<evidence type="ECO:0000313" key="1">
    <source>
        <dbReference type="EMBL" id="QDH81291.1"/>
    </source>
</evidence>
<evidence type="ECO:0000313" key="2">
    <source>
        <dbReference type="Proteomes" id="UP000316614"/>
    </source>
</evidence>
<sequence length="69" mass="8466">MRKEFIQNNYHPGDIVYARVNPSTKLVIRRYIDRIYYCQVQEFPERKDLVYFEREFVPDPGLIAKNKKR</sequence>
<organism evidence="1 2">
    <name type="scientific">Echinicola soli</name>
    <dbReference type="NCBI Taxonomy" id="2591634"/>
    <lineage>
        <taxon>Bacteria</taxon>
        <taxon>Pseudomonadati</taxon>
        <taxon>Bacteroidota</taxon>
        <taxon>Cytophagia</taxon>
        <taxon>Cytophagales</taxon>
        <taxon>Cyclobacteriaceae</taxon>
        <taxon>Echinicola</taxon>
    </lineage>
</organism>
<dbReference type="EMBL" id="CP041253">
    <property type="protein sequence ID" value="QDH81291.1"/>
    <property type="molecule type" value="Genomic_DNA"/>
</dbReference>